<evidence type="ECO:0000256" key="1">
    <source>
        <dbReference type="ARBA" id="ARBA00006763"/>
    </source>
</evidence>
<gene>
    <name evidence="3" type="ORF">CYJ27_07565</name>
</gene>
<dbReference type="GO" id="GO:0009691">
    <property type="term" value="P:cytokinin biosynthetic process"/>
    <property type="evidence" value="ECO:0007669"/>
    <property type="project" value="UniProtKB-UniRule"/>
</dbReference>
<dbReference type="InterPro" id="IPR031100">
    <property type="entry name" value="LOG_fam"/>
</dbReference>
<dbReference type="GO" id="GO:0016799">
    <property type="term" value="F:hydrolase activity, hydrolyzing N-glycosyl compounds"/>
    <property type="evidence" value="ECO:0007669"/>
    <property type="project" value="TreeGrafter"/>
</dbReference>
<dbReference type="EC" id="3.2.2.n1" evidence="2"/>
<name>A0A0X8F8F2_9LACT</name>
<dbReference type="InterPro" id="IPR005269">
    <property type="entry name" value="LOG"/>
</dbReference>
<keyword evidence="2" id="KW-0378">Hydrolase</keyword>
<comment type="similarity">
    <text evidence="1 2">Belongs to the LOG family.</text>
</comment>
<dbReference type="GO" id="GO:0005829">
    <property type="term" value="C:cytosol"/>
    <property type="evidence" value="ECO:0007669"/>
    <property type="project" value="TreeGrafter"/>
</dbReference>
<evidence type="ECO:0000256" key="2">
    <source>
        <dbReference type="RuleBase" id="RU363015"/>
    </source>
</evidence>
<dbReference type="PANTHER" id="PTHR31223">
    <property type="entry name" value="LOG FAMILY PROTEIN YJL055W"/>
    <property type="match status" value="1"/>
</dbReference>
<dbReference type="NCBIfam" id="TIGR00730">
    <property type="entry name" value="Rossman fold protein, TIGR00730 family"/>
    <property type="match status" value="1"/>
</dbReference>
<evidence type="ECO:0000313" key="3">
    <source>
        <dbReference type="EMBL" id="PKY90943.1"/>
    </source>
</evidence>
<dbReference type="PANTHER" id="PTHR31223:SF70">
    <property type="entry name" value="LOG FAMILY PROTEIN YJL055W"/>
    <property type="match status" value="1"/>
</dbReference>
<comment type="caution">
    <text evidence="3">The sequence shown here is derived from an EMBL/GenBank/DDBJ whole genome shotgun (WGS) entry which is preliminary data.</text>
</comment>
<dbReference type="KEGG" id="acg:AWM71_04745"/>
<accession>A0A0X8F8F2</accession>
<keyword evidence="4" id="KW-1185">Reference proteome</keyword>
<keyword evidence="2" id="KW-0203">Cytokinin biosynthesis</keyword>
<dbReference type="RefSeq" id="WP_060776885.1">
    <property type="nucleotide sequence ID" value="NZ_CP014159.1"/>
</dbReference>
<sequence length="183" mass="20564">MKITVFCGANSGKKLNFKTAIQELGQWIGQNNHQLIYGGAKTGLMGVLANSALENGAYVIGYIPEILVHREKPHQHLSELHVLKTMDERKAKLIESPDVMIVFPGGIGTMEELFDALVWKRLHHATTPIIIYNLDHFYDPLKTTLKTMCEAGLIPQEEFDHYIFASSLKDIASHLLEKKSSLH</sequence>
<dbReference type="EMBL" id="PKGZ01000007">
    <property type="protein sequence ID" value="PKY90943.1"/>
    <property type="molecule type" value="Genomic_DNA"/>
</dbReference>
<proteinExistence type="inferred from homology"/>
<dbReference type="AlphaFoldDB" id="A0A0X8F8F2"/>
<dbReference type="Gene3D" id="3.40.50.450">
    <property type="match status" value="1"/>
</dbReference>
<evidence type="ECO:0000313" key="4">
    <source>
        <dbReference type="Proteomes" id="UP000234775"/>
    </source>
</evidence>
<dbReference type="Proteomes" id="UP000234775">
    <property type="component" value="Unassembled WGS sequence"/>
</dbReference>
<dbReference type="SUPFAM" id="SSF102405">
    <property type="entry name" value="MCP/YpsA-like"/>
    <property type="match status" value="1"/>
</dbReference>
<protein>
    <recommendedName>
        <fullName evidence="2">Cytokinin riboside 5'-monophosphate phosphoribohydrolase</fullName>
        <ecNumber evidence="2">3.2.2.n1</ecNumber>
    </recommendedName>
</protein>
<dbReference type="Pfam" id="PF03641">
    <property type="entry name" value="Lysine_decarbox"/>
    <property type="match status" value="1"/>
</dbReference>
<reference evidence="3 4" key="1">
    <citation type="submission" date="2017-12" db="EMBL/GenBank/DDBJ databases">
        <title>Phylogenetic diversity of female urinary microbiome.</title>
        <authorList>
            <person name="Thomas-White K."/>
            <person name="Wolfe A.J."/>
        </authorList>
    </citation>
    <scope>NUCLEOTIDE SEQUENCE [LARGE SCALE GENOMIC DNA]</scope>
    <source>
        <strain evidence="3 4">UMB0844</strain>
    </source>
</reference>
<organism evidence="3 4">
    <name type="scientific">Aerococcus christensenii</name>
    <dbReference type="NCBI Taxonomy" id="87541"/>
    <lineage>
        <taxon>Bacteria</taxon>
        <taxon>Bacillati</taxon>
        <taxon>Bacillota</taxon>
        <taxon>Bacilli</taxon>
        <taxon>Lactobacillales</taxon>
        <taxon>Aerococcaceae</taxon>
        <taxon>Aerococcus</taxon>
    </lineage>
</organism>